<feature type="compositionally biased region" description="Polar residues" evidence="3">
    <location>
        <begin position="576"/>
        <end position="588"/>
    </location>
</feature>
<dbReference type="InterPro" id="IPR050374">
    <property type="entry name" value="RRT5_SRSF_SR"/>
</dbReference>
<sequence>MSLRGRQLFVGNIPFSVGWQDLKDLFRGAGVVQRANIMQGRDGRSKGHGIVLFATSDDADKAQEMFNGYEWHGRPLEVREDRSIQDFVPKKIAPPVPPTLSAPLPAPAEDVDDLADELDKRLQVETDGNENKDSGNATLPANGDDTKKDHTLSIGGEAVDPIPIKGAQDRTIHVGNIPFRVRWQDLKDLFRKAGHVVRADVALGHDNRSRGFGTVVFSNEEEAKQAISMFDQHHWQDRVIQVQEDRSGMDNGRHHDRGNVHGPAQGYNHPGPHFRNLYPMNHNHNNAASRQVFVGNLPFQCQWQDLKDLFRKAGNIIRADVAHGYDGRSRGFGSVLFATPEDAKTAISMFDNSEYNGRTLRVHYDRYSHVGHGPMHGNMAHMMHPHMAHHPHLHPHQPHHHHHHHPHRMHPMHAQHNHGFHGNFHQPALMPLGTHPMVHGGGHVPFNLGPPLFGNRNFSPLDHPPNGATEFPTPDAAALAIASSHSSEISGLASNGDRVSSGTTPFDPSTNNTTATIGVVSPSVSASVSVTATAATAASAHGSFSSPEALSHPEPESPSQQYPFLAHLGPIGKPNSVHSQQQQPQLRTLSNPGLLPGGNSSSSSSSSGTLPPHNSSVGVNDADDDDFGPRSIGNPYHFGNGVGDDEIAFTPRFYMYPGLHQNQHQSQQQQQRQHQEHQQPQSQQPQGQQQQQSTSQQQPHQPALGGYLPPYQDLYSHEHLVHGRAGLVGGLGTNTLSHGYPSQPEWMGHPNTFMMGPPQHMYGALPFGQYGHYRDLNNEVDDGEELLQQEEGY</sequence>
<evidence type="ECO:0000256" key="2">
    <source>
        <dbReference type="PROSITE-ProRule" id="PRU00176"/>
    </source>
</evidence>
<dbReference type="GO" id="GO:0005737">
    <property type="term" value="C:cytoplasm"/>
    <property type="evidence" value="ECO:0007669"/>
    <property type="project" value="TreeGrafter"/>
</dbReference>
<name>A0A197JKL8_9FUNG</name>
<dbReference type="GO" id="GO:0005634">
    <property type="term" value="C:nucleus"/>
    <property type="evidence" value="ECO:0007669"/>
    <property type="project" value="TreeGrafter"/>
</dbReference>
<dbReference type="Proteomes" id="UP000078512">
    <property type="component" value="Unassembled WGS sequence"/>
</dbReference>
<dbReference type="InterPro" id="IPR000504">
    <property type="entry name" value="RRM_dom"/>
</dbReference>
<feature type="domain" description="RRM" evidence="4">
    <location>
        <begin position="290"/>
        <end position="367"/>
    </location>
</feature>
<feature type="domain" description="RRM" evidence="4">
    <location>
        <begin position="6"/>
        <end position="83"/>
    </location>
</feature>
<dbReference type="AlphaFoldDB" id="A0A197JKL8"/>
<dbReference type="PANTHER" id="PTHR23003:SF64">
    <property type="entry name" value="RRM DOMAIN-CONTAINING PROTEIN"/>
    <property type="match status" value="1"/>
</dbReference>
<dbReference type="InterPro" id="IPR012677">
    <property type="entry name" value="Nucleotide-bd_a/b_plait_sf"/>
</dbReference>
<reference evidence="5 6" key="1">
    <citation type="submission" date="2016-05" db="EMBL/GenBank/DDBJ databases">
        <title>Genome sequencing reveals origins of a unique bacterial endosymbiosis in the earliest lineages of terrestrial Fungi.</title>
        <authorList>
            <consortium name="DOE Joint Genome Institute"/>
            <person name="Uehling J."/>
            <person name="Gryganskyi A."/>
            <person name="Hameed K."/>
            <person name="Tschaplinski T."/>
            <person name="Misztal P."/>
            <person name="Wu S."/>
            <person name="Desiro A."/>
            <person name="Vande Pol N."/>
            <person name="Du Z.-Y."/>
            <person name="Zienkiewicz A."/>
            <person name="Zienkiewicz K."/>
            <person name="Morin E."/>
            <person name="Tisserant E."/>
            <person name="Splivallo R."/>
            <person name="Hainaut M."/>
            <person name="Henrissat B."/>
            <person name="Ohm R."/>
            <person name="Kuo A."/>
            <person name="Yan J."/>
            <person name="Lipzen A."/>
            <person name="Nolan M."/>
            <person name="Labutti K."/>
            <person name="Barry K."/>
            <person name="Goldstein A."/>
            <person name="Labbe J."/>
            <person name="Schadt C."/>
            <person name="Tuskan G."/>
            <person name="Grigoriev I."/>
            <person name="Martin F."/>
            <person name="Vilgalys R."/>
            <person name="Bonito G."/>
        </authorList>
    </citation>
    <scope>NUCLEOTIDE SEQUENCE [LARGE SCALE GENOMIC DNA]</scope>
    <source>
        <strain evidence="5 6">AG-77</strain>
    </source>
</reference>
<dbReference type="InterPro" id="IPR035979">
    <property type="entry name" value="RBD_domain_sf"/>
</dbReference>
<feature type="region of interest" description="Disordered" evidence="3">
    <location>
        <begin position="489"/>
        <end position="511"/>
    </location>
</feature>
<keyword evidence="6" id="KW-1185">Reference proteome</keyword>
<proteinExistence type="predicted"/>
<feature type="domain" description="RRM" evidence="4">
    <location>
        <begin position="170"/>
        <end position="247"/>
    </location>
</feature>
<dbReference type="SUPFAM" id="SSF54928">
    <property type="entry name" value="RNA-binding domain, RBD"/>
    <property type="match status" value="3"/>
</dbReference>
<dbReference type="STRING" id="1314771.A0A197JKL8"/>
<organism evidence="5 6">
    <name type="scientific">Linnemannia elongata AG-77</name>
    <dbReference type="NCBI Taxonomy" id="1314771"/>
    <lineage>
        <taxon>Eukaryota</taxon>
        <taxon>Fungi</taxon>
        <taxon>Fungi incertae sedis</taxon>
        <taxon>Mucoromycota</taxon>
        <taxon>Mortierellomycotina</taxon>
        <taxon>Mortierellomycetes</taxon>
        <taxon>Mortierellales</taxon>
        <taxon>Mortierellaceae</taxon>
        <taxon>Linnemannia</taxon>
    </lineage>
</organism>
<feature type="compositionally biased region" description="Low complexity" evidence="3">
    <location>
        <begin position="589"/>
        <end position="616"/>
    </location>
</feature>
<feature type="compositionally biased region" description="Basic and acidic residues" evidence="3">
    <location>
        <begin position="124"/>
        <end position="133"/>
    </location>
</feature>
<dbReference type="SMART" id="SM00360">
    <property type="entry name" value="RRM"/>
    <property type="match status" value="3"/>
</dbReference>
<evidence type="ECO:0000259" key="4">
    <source>
        <dbReference type="PROSITE" id="PS50102"/>
    </source>
</evidence>
<protein>
    <submittedName>
        <fullName evidence="5">RNA-binding domain-containing protein</fullName>
    </submittedName>
</protein>
<feature type="compositionally biased region" description="Polar residues" evidence="3">
    <location>
        <begin position="497"/>
        <end position="511"/>
    </location>
</feature>
<feature type="region of interest" description="Disordered" evidence="3">
    <location>
        <begin position="393"/>
        <end position="412"/>
    </location>
</feature>
<keyword evidence="1 2" id="KW-0694">RNA-binding</keyword>
<evidence type="ECO:0000256" key="1">
    <source>
        <dbReference type="ARBA" id="ARBA00022884"/>
    </source>
</evidence>
<feature type="region of interest" description="Disordered" evidence="3">
    <location>
        <begin position="124"/>
        <end position="148"/>
    </location>
</feature>
<dbReference type="Pfam" id="PF00076">
    <property type="entry name" value="RRM_1"/>
    <property type="match status" value="3"/>
</dbReference>
<dbReference type="FunFam" id="3.30.70.330:FF:000145">
    <property type="entry name" value="Putative RNP domain-containing protein"/>
    <property type="match status" value="1"/>
</dbReference>
<dbReference type="GO" id="GO:1990904">
    <property type="term" value="C:ribonucleoprotein complex"/>
    <property type="evidence" value="ECO:0007669"/>
    <property type="project" value="TreeGrafter"/>
</dbReference>
<accession>A0A197JKL8</accession>
<evidence type="ECO:0000313" key="5">
    <source>
        <dbReference type="EMBL" id="OAQ25695.1"/>
    </source>
</evidence>
<dbReference type="EMBL" id="KV442075">
    <property type="protein sequence ID" value="OAQ25695.1"/>
    <property type="molecule type" value="Genomic_DNA"/>
</dbReference>
<dbReference type="OrthoDB" id="1049195at2759"/>
<gene>
    <name evidence="5" type="ORF">K457DRAFT_140871</name>
</gene>
<feature type="region of interest" description="Disordered" evidence="3">
    <location>
        <begin position="540"/>
        <end position="643"/>
    </location>
</feature>
<feature type="compositionally biased region" description="Low complexity" evidence="3">
    <location>
        <begin position="661"/>
        <end position="702"/>
    </location>
</feature>
<dbReference type="Gene3D" id="3.30.70.330">
    <property type="match status" value="3"/>
</dbReference>
<dbReference type="PANTHER" id="PTHR23003">
    <property type="entry name" value="RNA RECOGNITION MOTIF RRM DOMAIN CONTAINING PROTEIN"/>
    <property type="match status" value="1"/>
</dbReference>
<evidence type="ECO:0000256" key="3">
    <source>
        <dbReference type="SAM" id="MobiDB-lite"/>
    </source>
</evidence>
<dbReference type="GO" id="GO:0003729">
    <property type="term" value="F:mRNA binding"/>
    <property type="evidence" value="ECO:0007669"/>
    <property type="project" value="TreeGrafter"/>
</dbReference>
<dbReference type="PROSITE" id="PS50102">
    <property type="entry name" value="RRM"/>
    <property type="match status" value="3"/>
</dbReference>
<feature type="region of interest" description="Disordered" evidence="3">
    <location>
        <begin position="660"/>
        <end position="709"/>
    </location>
</feature>
<evidence type="ECO:0000313" key="6">
    <source>
        <dbReference type="Proteomes" id="UP000078512"/>
    </source>
</evidence>